<dbReference type="EMBL" id="FNZA01000002">
    <property type="protein sequence ID" value="SEI92204.1"/>
    <property type="molecule type" value="Genomic_DNA"/>
</dbReference>
<accession>A0A1H6UND5</accession>
<protein>
    <submittedName>
        <fullName evidence="2">Zinc carboxypeptidase</fullName>
    </submittedName>
</protein>
<dbReference type="SUPFAM" id="SSF53187">
    <property type="entry name" value="Zn-dependent exopeptidases"/>
    <property type="match status" value="1"/>
</dbReference>
<sequence>MPSPPRWPGHLWHWHGPSDTATVLDLLVGRPAHLGPAPAALRVWVTEGPARRAALRRQLRERWPACEVWVGSAYKPLAAQVAQALLPDWRTRPPRRVHLTYPVLAGEDPERFLLESYPLAGWLRDLGAAFTAEARACGGGADAGYTLEVDGERFPVSVPLRRAHTLTGGAVWRATGRIWLRTAGGEDWHHDFETVPERAWDAYAAWLRAQPWPREAPYFGALHLRARLPLMQERIGYAHEVLDLGEAFAEELYFGTLEFFQARAGEPEGSRTLQPGQIVPLVECVDADTVRLEVGGRPLAPALPLPPVAAPDLTALDRPPTLAEVAGVLATLPGAEVRARSVQGRPVSVVRRAGRVPGVLVTAGQHANEATGVVAAVRAAREVATPLDLSVIPLENPDGYALFGTLCAQEPGQMHHAARYTALGDDLEYRRSGPPHERAARAEALARRPALHLNLHGYPSHEWTRPLSGYVPRGFAAWTLPKGFLLIFRYQPGTEGQARDLAQALCAALGEDSELLAFNARQLAVFGAHSSARPYELLGGVPCVFSERPDPESPLTVITEFPDETVRGPDFLLGVRAQLRVIEAGVRWAEGKI</sequence>
<keyword evidence="2" id="KW-0121">Carboxypeptidase</keyword>
<evidence type="ECO:0000313" key="2">
    <source>
        <dbReference type="EMBL" id="SEI92204.1"/>
    </source>
</evidence>
<proteinExistence type="predicted"/>
<keyword evidence="2" id="KW-0645">Protease</keyword>
<dbReference type="OrthoDB" id="7956186at2"/>
<dbReference type="GO" id="GO:0004181">
    <property type="term" value="F:metallocarboxypeptidase activity"/>
    <property type="evidence" value="ECO:0007669"/>
    <property type="project" value="InterPro"/>
</dbReference>
<dbReference type="GO" id="GO:0006508">
    <property type="term" value="P:proteolysis"/>
    <property type="evidence" value="ECO:0007669"/>
    <property type="project" value="InterPro"/>
</dbReference>
<dbReference type="AlphaFoldDB" id="A0A1H6UND5"/>
<keyword evidence="3" id="KW-1185">Reference proteome</keyword>
<dbReference type="InterPro" id="IPR000834">
    <property type="entry name" value="Peptidase_M14"/>
</dbReference>
<dbReference type="Pfam" id="PF00246">
    <property type="entry name" value="Peptidase_M14"/>
    <property type="match status" value="1"/>
</dbReference>
<gene>
    <name evidence="2" type="ORF">SAMN04488058_102226</name>
</gene>
<feature type="domain" description="Peptidase M14" evidence="1">
    <location>
        <begin position="340"/>
        <end position="405"/>
    </location>
</feature>
<name>A0A1H6UND5_9DEIO</name>
<keyword evidence="2" id="KW-0378">Hydrolase</keyword>
<dbReference type="Proteomes" id="UP000199223">
    <property type="component" value="Unassembled WGS sequence"/>
</dbReference>
<dbReference type="RefSeq" id="WP_092263473.1">
    <property type="nucleotide sequence ID" value="NZ_FNZA01000002.1"/>
</dbReference>
<reference evidence="3" key="1">
    <citation type="submission" date="2016-10" db="EMBL/GenBank/DDBJ databases">
        <authorList>
            <person name="Varghese N."/>
            <person name="Submissions S."/>
        </authorList>
    </citation>
    <scope>NUCLEOTIDE SEQUENCE [LARGE SCALE GENOMIC DNA]</scope>
    <source>
        <strain evidence="3">CGMCC 1.10218</strain>
    </source>
</reference>
<dbReference type="GO" id="GO:0008270">
    <property type="term" value="F:zinc ion binding"/>
    <property type="evidence" value="ECO:0007669"/>
    <property type="project" value="InterPro"/>
</dbReference>
<organism evidence="2 3">
    <name type="scientific">Deinococcus reticulitermitis</name>
    <dbReference type="NCBI Taxonomy" id="856736"/>
    <lineage>
        <taxon>Bacteria</taxon>
        <taxon>Thermotogati</taxon>
        <taxon>Deinococcota</taxon>
        <taxon>Deinococci</taxon>
        <taxon>Deinococcales</taxon>
        <taxon>Deinococcaceae</taxon>
        <taxon>Deinococcus</taxon>
    </lineage>
</organism>
<dbReference type="Gene3D" id="3.40.630.10">
    <property type="entry name" value="Zn peptidases"/>
    <property type="match status" value="1"/>
</dbReference>
<dbReference type="STRING" id="856736.SAMN04488058_102226"/>
<evidence type="ECO:0000313" key="3">
    <source>
        <dbReference type="Proteomes" id="UP000199223"/>
    </source>
</evidence>
<evidence type="ECO:0000259" key="1">
    <source>
        <dbReference type="Pfam" id="PF00246"/>
    </source>
</evidence>